<gene>
    <name evidence="2" type="ORF">GXN74_00530</name>
</gene>
<dbReference type="InterPro" id="IPR035929">
    <property type="entry name" value="CoaB-like_sf"/>
</dbReference>
<dbReference type="AlphaFoldDB" id="A0A7X5HT71"/>
<evidence type="ECO:0000259" key="1">
    <source>
        <dbReference type="Pfam" id="PF04127"/>
    </source>
</evidence>
<dbReference type="GO" id="GO:0015937">
    <property type="term" value="P:coenzyme A biosynthetic process"/>
    <property type="evidence" value="ECO:0007669"/>
    <property type="project" value="UniProtKB-ARBA"/>
</dbReference>
<protein>
    <recommendedName>
        <fullName evidence="1">DNA/pantothenate metabolism flavoprotein C-terminal domain-containing protein</fullName>
    </recommendedName>
</protein>
<dbReference type="GO" id="GO:0003824">
    <property type="term" value="F:catalytic activity"/>
    <property type="evidence" value="ECO:0007669"/>
    <property type="project" value="UniProtKB-ARBA"/>
</dbReference>
<reference evidence="2 3" key="1">
    <citation type="submission" date="2020-01" db="EMBL/GenBank/DDBJ databases">
        <title>Anaeroalcalibacter tamaniensis gen. nov., sp. nov., moderately halophilic strictly anaerobic fermenter bacterium from mud volcano of Taman peninsula.</title>
        <authorList>
            <person name="Frolova A."/>
            <person name="Merkel A.Y."/>
            <person name="Slobodkin A.I."/>
        </authorList>
    </citation>
    <scope>NUCLEOTIDE SEQUENCE [LARGE SCALE GENOMIC DNA]</scope>
    <source>
        <strain evidence="2 3">F-3ap</strain>
    </source>
</reference>
<evidence type="ECO:0000313" key="2">
    <source>
        <dbReference type="EMBL" id="NDL66230.1"/>
    </source>
</evidence>
<sequence length="268" mass="29305">MKHLIITAGGTEEPIDRVRGIVNKSTGRVGAQVYRSLAAGLQEKREQGWSVEAITVHYVHGESAMIPAPVEGLPVVFYPVADVKSTLGVLKRIMDLQRVDFVVHAMAVSDFARSYLVEKKMLVDELYQEVMDKVIAGKSGKEIRQAIQHVMDAPKGKLDPDGKVPSDSDLFLSLDLTPKLIHIFKKINPDLFLVGFKLLQSGSEEQLVEAAVGLAERNGCDLVLANNLDEVGPEKHKAILVEAGRVKTCFNTKEGIGDGIAAEILERL</sequence>
<dbReference type="SUPFAM" id="SSF102645">
    <property type="entry name" value="CoaB-like"/>
    <property type="match status" value="1"/>
</dbReference>
<evidence type="ECO:0000313" key="3">
    <source>
        <dbReference type="Proteomes" id="UP000461585"/>
    </source>
</evidence>
<dbReference type="EMBL" id="JAAEEH010000001">
    <property type="protein sequence ID" value="NDL66230.1"/>
    <property type="molecule type" value="Genomic_DNA"/>
</dbReference>
<dbReference type="Pfam" id="PF04127">
    <property type="entry name" value="DFP"/>
    <property type="match status" value="1"/>
</dbReference>
<dbReference type="Proteomes" id="UP000461585">
    <property type="component" value="Unassembled WGS sequence"/>
</dbReference>
<feature type="domain" description="DNA/pantothenate metabolism flavoprotein C-terminal" evidence="1">
    <location>
        <begin position="2"/>
        <end position="121"/>
    </location>
</feature>
<proteinExistence type="predicted"/>
<dbReference type="RefSeq" id="WP_162368956.1">
    <property type="nucleotide sequence ID" value="NZ_JAAEEH010000001.1"/>
</dbReference>
<name>A0A7X5HT71_9FIRM</name>
<organism evidence="2 3">
    <name type="scientific">Anaerotalea alkaliphila</name>
    <dbReference type="NCBI Taxonomy" id="2662126"/>
    <lineage>
        <taxon>Bacteria</taxon>
        <taxon>Bacillati</taxon>
        <taxon>Bacillota</taxon>
        <taxon>Clostridia</taxon>
        <taxon>Eubacteriales</taxon>
        <taxon>Anaerotalea</taxon>
    </lineage>
</organism>
<keyword evidence="3" id="KW-1185">Reference proteome</keyword>
<accession>A0A7X5HT71</accession>
<dbReference type="Gene3D" id="3.40.50.10300">
    <property type="entry name" value="CoaB-like"/>
    <property type="match status" value="1"/>
</dbReference>
<dbReference type="InterPro" id="IPR007085">
    <property type="entry name" value="DNA/pantothenate-metab_flavo_C"/>
</dbReference>
<comment type="caution">
    <text evidence="2">The sequence shown here is derived from an EMBL/GenBank/DDBJ whole genome shotgun (WGS) entry which is preliminary data.</text>
</comment>